<reference evidence="3 4" key="1">
    <citation type="submission" date="2019-05" db="EMBL/GenBank/DDBJ databases">
        <title>Streptomyces sp. NEAU-C151, a novel actinomycete isolated from soil.</title>
        <authorList>
            <person name="Han L."/>
            <person name="Jiang H."/>
        </authorList>
    </citation>
    <scope>NUCLEOTIDE SEQUENCE [LARGE SCALE GENOMIC DNA]</scope>
    <source>
        <strain evidence="3 4">NEAU-C151</strain>
    </source>
</reference>
<dbReference type="PANTHER" id="PTHR18964">
    <property type="entry name" value="ROK (REPRESSOR, ORF, KINASE) FAMILY"/>
    <property type="match status" value="1"/>
</dbReference>
<evidence type="ECO:0000313" key="4">
    <source>
        <dbReference type="Proteomes" id="UP000305906"/>
    </source>
</evidence>
<protein>
    <submittedName>
        <fullName evidence="3">ROK family transcriptional regulator</fullName>
    </submittedName>
</protein>
<evidence type="ECO:0000259" key="2">
    <source>
        <dbReference type="SMART" id="SM00418"/>
    </source>
</evidence>
<dbReference type="PANTHER" id="PTHR18964:SF149">
    <property type="entry name" value="BIFUNCTIONAL UDP-N-ACETYLGLUCOSAMINE 2-EPIMERASE_N-ACETYLMANNOSAMINE KINASE"/>
    <property type="match status" value="1"/>
</dbReference>
<dbReference type="InterPro" id="IPR036388">
    <property type="entry name" value="WH-like_DNA-bd_sf"/>
</dbReference>
<proteinExistence type="inferred from homology"/>
<dbReference type="GO" id="GO:0003700">
    <property type="term" value="F:DNA-binding transcription factor activity"/>
    <property type="evidence" value="ECO:0007669"/>
    <property type="project" value="InterPro"/>
</dbReference>
<feature type="domain" description="HTH arsR-type" evidence="2">
    <location>
        <begin position="12"/>
        <end position="92"/>
    </location>
</feature>
<dbReference type="InterPro" id="IPR000600">
    <property type="entry name" value="ROK"/>
</dbReference>
<accession>A0A5R9FMJ2</accession>
<gene>
    <name evidence="3" type="ORF">FE633_25655</name>
</gene>
<dbReference type="InterPro" id="IPR001845">
    <property type="entry name" value="HTH_ArsR_DNA-bd_dom"/>
</dbReference>
<dbReference type="InterPro" id="IPR000835">
    <property type="entry name" value="HTH_MarR-typ"/>
</dbReference>
<dbReference type="CDD" id="cd23763">
    <property type="entry name" value="ASKHA_ATPase_ROK"/>
    <property type="match status" value="1"/>
</dbReference>
<dbReference type="InterPro" id="IPR043129">
    <property type="entry name" value="ATPase_NBD"/>
</dbReference>
<dbReference type="AlphaFoldDB" id="A0A5R9FMJ2"/>
<dbReference type="InterPro" id="IPR036390">
    <property type="entry name" value="WH_DNA-bd_sf"/>
</dbReference>
<dbReference type="RefSeq" id="WP_138047557.1">
    <property type="nucleotide sequence ID" value="NZ_VBZC01000030.1"/>
</dbReference>
<comment type="similarity">
    <text evidence="1">Belongs to the ROK (NagC/XylR) family.</text>
</comment>
<dbReference type="Proteomes" id="UP000305906">
    <property type="component" value="Unassembled WGS sequence"/>
</dbReference>
<dbReference type="SMART" id="SM00418">
    <property type="entry name" value="HTH_ARSR"/>
    <property type="match status" value="1"/>
</dbReference>
<evidence type="ECO:0000313" key="3">
    <source>
        <dbReference type="EMBL" id="TLS43346.1"/>
    </source>
</evidence>
<organism evidence="3 4">
    <name type="scientific">Streptomyces montanus</name>
    <dbReference type="NCBI Taxonomy" id="2580423"/>
    <lineage>
        <taxon>Bacteria</taxon>
        <taxon>Bacillati</taxon>
        <taxon>Actinomycetota</taxon>
        <taxon>Actinomycetes</taxon>
        <taxon>Kitasatosporales</taxon>
        <taxon>Streptomycetaceae</taxon>
        <taxon>Streptomyces</taxon>
    </lineage>
</organism>
<dbReference type="Pfam" id="PF12802">
    <property type="entry name" value="MarR_2"/>
    <property type="match status" value="1"/>
</dbReference>
<comment type="caution">
    <text evidence="3">The sequence shown here is derived from an EMBL/GenBank/DDBJ whole genome shotgun (WGS) entry which is preliminary data.</text>
</comment>
<dbReference type="SUPFAM" id="SSF53067">
    <property type="entry name" value="Actin-like ATPase domain"/>
    <property type="match status" value="1"/>
</dbReference>
<dbReference type="Pfam" id="PF00480">
    <property type="entry name" value="ROK"/>
    <property type="match status" value="1"/>
</dbReference>
<dbReference type="EMBL" id="VBZC01000030">
    <property type="protein sequence ID" value="TLS43346.1"/>
    <property type="molecule type" value="Genomic_DNA"/>
</dbReference>
<sequence>MAGSAGTPGTPRVLRAMNDRAALDLLLELGPLSRTRIGKLTGLSKPTASQLLARLETAGLVVVTGTSEGRPGPSAQLYAVNAAAARVAGFDVTPSGIRAAVADITGRTVGRFELPTPGRSAQGAIDRLLQALDGAVKDAGLHRTDVHRLVIGTPGALDPTTGNLRYASHLPGWHSPRLLEELAAALGPIPFEVENDVNLAAVAEQRIGEARGCENFTLLWGERGFGAAVVIGGRLHRGATGGAGEVGFLPVPGAPLVRHVARSNSGGFDELAGLRTVLRLAREHGLTPPPGGSLTEKAAAVVAEAARTADSPGPGEAVLAEFATRLATGLASIVAVIDPELIILAGGLITAGGEPLRSLIQSELAELAVPRPAIRLSTTPDSPVLTGALQSALAATRDEVFDTTDRTP</sequence>
<name>A0A5R9FMJ2_9ACTN</name>
<dbReference type="Gene3D" id="3.30.420.40">
    <property type="match status" value="2"/>
</dbReference>
<dbReference type="SUPFAM" id="SSF46785">
    <property type="entry name" value="Winged helix' DNA-binding domain"/>
    <property type="match status" value="1"/>
</dbReference>
<evidence type="ECO:0000256" key="1">
    <source>
        <dbReference type="ARBA" id="ARBA00006479"/>
    </source>
</evidence>
<dbReference type="Gene3D" id="1.10.10.10">
    <property type="entry name" value="Winged helix-like DNA-binding domain superfamily/Winged helix DNA-binding domain"/>
    <property type="match status" value="1"/>
</dbReference>
<keyword evidence="4" id="KW-1185">Reference proteome</keyword>